<dbReference type="Pfam" id="PF13442">
    <property type="entry name" value="Cytochrome_CBB3"/>
    <property type="match status" value="1"/>
</dbReference>
<evidence type="ECO:0000313" key="10">
    <source>
        <dbReference type="EMBL" id="AHE99642.1"/>
    </source>
</evidence>
<sequence length="482" mass="49696">MADQQFKIDAGNKFLMVVSVLALAGAVAFLAYHLVSFLGQVSLGERDPAPAVTETVDQRIAPVGRVEVAAVDEDAAPSEPRPASEVYQSVCAACHDTGAAGAPKTSDTDEWRARLDDKGLETLVAHAIDGFQAMPARGGDPNLSDDEVTASVNYMLSEAGVVDVDAPVEVAAADEEADAPEAVPADGDAERGQERYATCVSCHGAEGEGSGIFPKIAGQSAEYIAERLSQYRAGETVGPNTPLMAPHASALSDDAIADLAAYVATLGEPADDPAVEDEAAVEDEPAPEAEPAAAGDVERGQERYATCVSCHGAEGEGSGIFPKIAGQSAEYIAERLSQYRAGETVGPNTPLMAPHASALSDEAIADLAVYVATLGEPADDPAVEDEAAVEDEPAPEAEPVAAGDAERGQQRYATCVSCHGPEGQGMGIFPKIAGQSAEYIAERLSQYRAGETVGPNTPLMAPHASALSDEAIADLAAYVASF</sequence>
<keyword evidence="3 6" id="KW-0479">Metal-binding</keyword>
<evidence type="ECO:0000256" key="8">
    <source>
        <dbReference type="SAM" id="Phobius"/>
    </source>
</evidence>
<dbReference type="Gene3D" id="1.10.760.10">
    <property type="entry name" value="Cytochrome c-like domain"/>
    <property type="match status" value="4"/>
</dbReference>
<evidence type="ECO:0000256" key="4">
    <source>
        <dbReference type="ARBA" id="ARBA00022982"/>
    </source>
</evidence>
<feature type="domain" description="Cytochrome c" evidence="9">
    <location>
        <begin position="187"/>
        <end position="267"/>
    </location>
</feature>
<feature type="compositionally biased region" description="Acidic residues" evidence="7">
    <location>
        <begin position="271"/>
        <end position="287"/>
    </location>
</feature>
<keyword evidence="4" id="KW-0249">Electron transport</keyword>
<keyword evidence="8" id="KW-1133">Transmembrane helix</keyword>
<evidence type="ECO:0000256" key="5">
    <source>
        <dbReference type="ARBA" id="ARBA00023004"/>
    </source>
</evidence>
<feature type="region of interest" description="Disordered" evidence="7">
    <location>
        <begin position="380"/>
        <end position="406"/>
    </location>
</feature>
<gene>
    <name evidence="10" type="ORF">THITH_16570</name>
</gene>
<organism evidence="10 11">
    <name type="scientific">Thioalkalivibrio paradoxus ARh 1</name>
    <dbReference type="NCBI Taxonomy" id="713585"/>
    <lineage>
        <taxon>Bacteria</taxon>
        <taxon>Pseudomonadati</taxon>
        <taxon>Pseudomonadota</taxon>
        <taxon>Gammaproteobacteria</taxon>
        <taxon>Chromatiales</taxon>
        <taxon>Ectothiorhodospiraceae</taxon>
        <taxon>Thioalkalivibrio</taxon>
    </lineage>
</organism>
<dbReference type="InterPro" id="IPR009056">
    <property type="entry name" value="Cyt_c-like_dom"/>
</dbReference>
<keyword evidence="11" id="KW-1185">Reference proteome</keyword>
<accession>W0DQW7</accession>
<dbReference type="InterPro" id="IPR036909">
    <property type="entry name" value="Cyt_c-like_dom_sf"/>
</dbReference>
<dbReference type="PANTHER" id="PTHR33751:SF9">
    <property type="entry name" value="CYTOCHROME C4"/>
    <property type="match status" value="1"/>
</dbReference>
<evidence type="ECO:0000256" key="2">
    <source>
        <dbReference type="ARBA" id="ARBA00022617"/>
    </source>
</evidence>
<dbReference type="PRINTS" id="PR00607">
    <property type="entry name" value="CYTCHROMECIE"/>
</dbReference>
<feature type="compositionally biased region" description="Acidic residues" evidence="7">
    <location>
        <begin position="380"/>
        <end position="395"/>
    </location>
</feature>
<feature type="domain" description="Cytochrome c" evidence="9">
    <location>
        <begin position="403"/>
        <end position="482"/>
    </location>
</feature>
<dbReference type="AlphaFoldDB" id="W0DQW7"/>
<keyword evidence="8" id="KW-0472">Membrane</keyword>
<dbReference type="PROSITE" id="PS51007">
    <property type="entry name" value="CYTC"/>
    <property type="match status" value="4"/>
</dbReference>
<feature type="domain" description="Cytochrome c" evidence="9">
    <location>
        <begin position="295"/>
        <end position="375"/>
    </location>
</feature>
<reference evidence="10 11" key="1">
    <citation type="submission" date="2013-12" db="EMBL/GenBank/DDBJ databases">
        <authorList>
            <consortium name="DOE Joint Genome Institute"/>
            <person name="Muyzer G."/>
            <person name="Huntemann M."/>
            <person name="Han J."/>
            <person name="Chen A."/>
            <person name="Kyrpides N."/>
            <person name="Mavromatis K."/>
            <person name="Markowitz V."/>
            <person name="Palaniappan K."/>
            <person name="Ivanova N."/>
            <person name="Schaumberg A."/>
            <person name="Pati A."/>
            <person name="Liolios K."/>
            <person name="Nordberg H.P."/>
            <person name="Cantor M.N."/>
            <person name="Hua S.X."/>
            <person name="Woyke T."/>
        </authorList>
    </citation>
    <scope>NUCLEOTIDE SEQUENCE [LARGE SCALE GENOMIC DNA]</scope>
    <source>
        <strain evidence="10 11">ARh 1</strain>
    </source>
</reference>
<dbReference type="GO" id="GO:0005506">
    <property type="term" value="F:iron ion binding"/>
    <property type="evidence" value="ECO:0007669"/>
    <property type="project" value="InterPro"/>
</dbReference>
<name>W0DQW7_9GAMM</name>
<dbReference type="GO" id="GO:0009055">
    <property type="term" value="F:electron transfer activity"/>
    <property type="evidence" value="ECO:0007669"/>
    <property type="project" value="InterPro"/>
</dbReference>
<dbReference type="HOGENOM" id="CLU_566113_0_0_6"/>
<keyword evidence="2 6" id="KW-0349">Heme</keyword>
<dbReference type="KEGG" id="tti:THITH_16570"/>
<evidence type="ECO:0000313" key="11">
    <source>
        <dbReference type="Proteomes" id="UP000005289"/>
    </source>
</evidence>
<dbReference type="Proteomes" id="UP000005289">
    <property type="component" value="Chromosome"/>
</dbReference>
<feature type="transmembrane region" description="Helical" evidence="8">
    <location>
        <begin position="14"/>
        <end position="35"/>
    </location>
</feature>
<evidence type="ECO:0000256" key="6">
    <source>
        <dbReference type="PROSITE-ProRule" id="PRU00433"/>
    </source>
</evidence>
<evidence type="ECO:0000259" key="9">
    <source>
        <dbReference type="PROSITE" id="PS51007"/>
    </source>
</evidence>
<evidence type="ECO:0000256" key="7">
    <source>
        <dbReference type="SAM" id="MobiDB-lite"/>
    </source>
</evidence>
<evidence type="ECO:0000256" key="3">
    <source>
        <dbReference type="ARBA" id="ARBA00022723"/>
    </source>
</evidence>
<dbReference type="STRING" id="713585.THITH_16570"/>
<keyword evidence="8" id="KW-0812">Transmembrane</keyword>
<dbReference type="InterPro" id="IPR002323">
    <property type="entry name" value="Cyt_CIE"/>
</dbReference>
<keyword evidence="5 6" id="KW-0408">Iron</keyword>
<keyword evidence="1" id="KW-0813">Transport</keyword>
<dbReference type="EMBL" id="CP007029">
    <property type="protein sequence ID" value="AHE99642.1"/>
    <property type="molecule type" value="Genomic_DNA"/>
</dbReference>
<feature type="domain" description="Cytochrome c" evidence="9">
    <location>
        <begin position="78"/>
        <end position="159"/>
    </location>
</feature>
<evidence type="ECO:0000256" key="1">
    <source>
        <dbReference type="ARBA" id="ARBA00022448"/>
    </source>
</evidence>
<proteinExistence type="predicted"/>
<dbReference type="PANTHER" id="PTHR33751">
    <property type="entry name" value="CBB3-TYPE CYTOCHROME C OXIDASE SUBUNIT FIXP"/>
    <property type="match status" value="1"/>
</dbReference>
<dbReference type="InterPro" id="IPR050597">
    <property type="entry name" value="Cytochrome_c_Oxidase_Subunit"/>
</dbReference>
<dbReference type="SUPFAM" id="SSF46626">
    <property type="entry name" value="Cytochrome c"/>
    <property type="match status" value="4"/>
</dbReference>
<protein>
    <submittedName>
        <fullName evidence="10">Cytochrome C</fullName>
    </submittedName>
</protein>
<feature type="region of interest" description="Disordered" evidence="7">
    <location>
        <begin position="271"/>
        <end position="299"/>
    </location>
</feature>
<dbReference type="Pfam" id="PF00034">
    <property type="entry name" value="Cytochrom_C"/>
    <property type="match status" value="3"/>
</dbReference>
<dbReference type="GO" id="GO:0020037">
    <property type="term" value="F:heme binding"/>
    <property type="evidence" value="ECO:0007669"/>
    <property type="project" value="InterPro"/>
</dbReference>